<evidence type="ECO:0000313" key="4">
    <source>
        <dbReference type="Proteomes" id="UP001148786"/>
    </source>
</evidence>
<dbReference type="AlphaFoldDB" id="A0A9W8K846"/>
<keyword evidence="2" id="KW-0812">Transmembrane</keyword>
<proteinExistence type="predicted"/>
<dbReference type="EMBL" id="JANKHO010000529">
    <property type="protein sequence ID" value="KAJ3508824.1"/>
    <property type="molecule type" value="Genomic_DNA"/>
</dbReference>
<name>A0A9W8K846_9AGAR</name>
<keyword evidence="2" id="KW-0472">Membrane</keyword>
<comment type="caution">
    <text evidence="3">The sequence shown here is derived from an EMBL/GenBank/DDBJ whole genome shotgun (WGS) entry which is preliminary data.</text>
</comment>
<gene>
    <name evidence="3" type="ORF">NLJ89_g5549</name>
</gene>
<dbReference type="OrthoDB" id="3027651at2759"/>
<feature type="transmembrane region" description="Helical" evidence="2">
    <location>
        <begin position="80"/>
        <end position="102"/>
    </location>
</feature>
<sequence>MIIIDDEANPPGERSPLKGPGNSQTSPIDAAAPPPPYVAAAPLSPTQQSYQSITRPSYSTVPLISPPRPRRSVTKRFLKAFAYALLVLFLWSMFLQTLEMLATRRYNRRQPHAPKPKNPRNHVHNGVDWIIEMHKRLKTPRTPSNDCPCLPTAGDSTPGRVLPIQYPPLVHVEEPTPPAALTFNLELPTATQEAEWELPQS</sequence>
<keyword evidence="4" id="KW-1185">Reference proteome</keyword>
<protein>
    <submittedName>
        <fullName evidence="3">Uncharacterized protein</fullName>
    </submittedName>
</protein>
<evidence type="ECO:0000256" key="1">
    <source>
        <dbReference type="SAM" id="MobiDB-lite"/>
    </source>
</evidence>
<feature type="region of interest" description="Disordered" evidence="1">
    <location>
        <begin position="1"/>
        <end position="56"/>
    </location>
</feature>
<accession>A0A9W8K846</accession>
<feature type="compositionally biased region" description="Polar residues" evidence="1">
    <location>
        <begin position="44"/>
        <end position="56"/>
    </location>
</feature>
<keyword evidence="2" id="KW-1133">Transmembrane helix</keyword>
<evidence type="ECO:0000313" key="3">
    <source>
        <dbReference type="EMBL" id="KAJ3508824.1"/>
    </source>
</evidence>
<organism evidence="3 4">
    <name type="scientific">Agrocybe chaxingu</name>
    <dbReference type="NCBI Taxonomy" id="84603"/>
    <lineage>
        <taxon>Eukaryota</taxon>
        <taxon>Fungi</taxon>
        <taxon>Dikarya</taxon>
        <taxon>Basidiomycota</taxon>
        <taxon>Agaricomycotina</taxon>
        <taxon>Agaricomycetes</taxon>
        <taxon>Agaricomycetidae</taxon>
        <taxon>Agaricales</taxon>
        <taxon>Agaricineae</taxon>
        <taxon>Strophariaceae</taxon>
        <taxon>Agrocybe</taxon>
    </lineage>
</organism>
<reference evidence="3" key="1">
    <citation type="submission" date="2022-07" db="EMBL/GenBank/DDBJ databases">
        <title>Genome Sequence of Agrocybe chaxingu.</title>
        <authorList>
            <person name="Buettner E."/>
        </authorList>
    </citation>
    <scope>NUCLEOTIDE SEQUENCE</scope>
    <source>
        <strain evidence="3">MP-N11</strain>
    </source>
</reference>
<evidence type="ECO:0000256" key="2">
    <source>
        <dbReference type="SAM" id="Phobius"/>
    </source>
</evidence>
<dbReference type="Proteomes" id="UP001148786">
    <property type="component" value="Unassembled WGS sequence"/>
</dbReference>